<evidence type="ECO:0000313" key="4">
    <source>
        <dbReference type="Proteomes" id="UP000694408"/>
    </source>
</evidence>
<feature type="domain" description="S100/CaBP-9k-type calcium binding subdomain" evidence="2">
    <location>
        <begin position="150"/>
        <end position="189"/>
    </location>
</feature>
<accession>A0A8C5JC10</accession>
<sequence length="241" mass="26488">MQSYIPTGLRGSRFHYELGLFLSNSPVKFKPHCLPAQQCLPAADGVFHWLQDSQVVFALLIGMATSRLLPRGRASIHLLAITPLPGDHKQPGLEMCGCRTSVPSMKQYSVSQPAPAATKKGPPAAAGMPKGVPIAKQLASIKALRKGSDLEKAFATAALVYNNHADPESKLSKSETKSLLQSQFWHFIQGQENKPKYQEIISSLDEESETKINFEDFMILLVSLTLMSDLLQEIKNVKTTK</sequence>
<comment type="similarity">
    <text evidence="1">Belongs to the S-100 family.</text>
</comment>
<dbReference type="Gene3D" id="1.10.238.10">
    <property type="entry name" value="EF-hand"/>
    <property type="match status" value="1"/>
</dbReference>
<dbReference type="InterPro" id="IPR034325">
    <property type="entry name" value="S-100_dom"/>
</dbReference>
<evidence type="ECO:0000259" key="2">
    <source>
        <dbReference type="SMART" id="SM01394"/>
    </source>
</evidence>
<dbReference type="PANTHER" id="PTHR11639">
    <property type="entry name" value="S100 CALCIUM-BINDING PROTEIN"/>
    <property type="match status" value="1"/>
</dbReference>
<dbReference type="SUPFAM" id="SSF47473">
    <property type="entry name" value="EF-hand"/>
    <property type="match status" value="1"/>
</dbReference>
<dbReference type="GO" id="GO:0005509">
    <property type="term" value="F:calcium ion binding"/>
    <property type="evidence" value="ECO:0007669"/>
    <property type="project" value="TreeGrafter"/>
</dbReference>
<protein>
    <submittedName>
        <fullName evidence="3">Sentan, cilia apical structure protein</fullName>
    </submittedName>
</protein>
<reference evidence="3" key="2">
    <citation type="submission" date="2025-09" db="UniProtKB">
        <authorList>
            <consortium name="Ensembl"/>
        </authorList>
    </citation>
    <scope>IDENTIFICATION</scope>
</reference>
<evidence type="ECO:0000313" key="3">
    <source>
        <dbReference type="Ensembl" id="ENSJHYP00000016963.1"/>
    </source>
</evidence>
<dbReference type="AlphaFoldDB" id="A0A8C5JC10"/>
<reference evidence="3" key="1">
    <citation type="submission" date="2025-08" db="UniProtKB">
        <authorList>
            <consortium name="Ensembl"/>
        </authorList>
    </citation>
    <scope>IDENTIFICATION</scope>
</reference>
<proteinExistence type="inferred from homology"/>
<dbReference type="GO" id="GO:0048306">
    <property type="term" value="F:calcium-dependent protein binding"/>
    <property type="evidence" value="ECO:0007669"/>
    <property type="project" value="TreeGrafter"/>
</dbReference>
<dbReference type="CDD" id="cd00213">
    <property type="entry name" value="S-100"/>
    <property type="match status" value="1"/>
</dbReference>
<dbReference type="PANTHER" id="PTHR11639:SF134">
    <property type="entry name" value="PROTEIN S100-A1-RELATED"/>
    <property type="match status" value="1"/>
</dbReference>
<dbReference type="Proteomes" id="UP000694408">
    <property type="component" value="Unplaced"/>
</dbReference>
<dbReference type="InterPro" id="IPR013787">
    <property type="entry name" value="S100_Ca-bd_sub"/>
</dbReference>
<evidence type="ECO:0000256" key="1">
    <source>
        <dbReference type="ARBA" id="ARBA00007323"/>
    </source>
</evidence>
<keyword evidence="4" id="KW-1185">Reference proteome</keyword>
<dbReference type="InterPro" id="IPR011992">
    <property type="entry name" value="EF-hand-dom_pair"/>
</dbReference>
<dbReference type="GO" id="GO:0046914">
    <property type="term" value="F:transition metal ion binding"/>
    <property type="evidence" value="ECO:0007669"/>
    <property type="project" value="InterPro"/>
</dbReference>
<dbReference type="Ensembl" id="ENSJHYT00000020461.1">
    <property type="protein sequence ID" value="ENSJHYP00000016963.1"/>
    <property type="gene ID" value="ENSJHYG00000012960.1"/>
</dbReference>
<organism evidence="3 4">
    <name type="scientific">Junco hyemalis</name>
    <name type="common">Dark-eyed junco</name>
    <dbReference type="NCBI Taxonomy" id="40217"/>
    <lineage>
        <taxon>Eukaryota</taxon>
        <taxon>Metazoa</taxon>
        <taxon>Chordata</taxon>
        <taxon>Craniata</taxon>
        <taxon>Vertebrata</taxon>
        <taxon>Euteleostomi</taxon>
        <taxon>Archelosauria</taxon>
        <taxon>Archosauria</taxon>
        <taxon>Dinosauria</taxon>
        <taxon>Saurischia</taxon>
        <taxon>Theropoda</taxon>
        <taxon>Coelurosauria</taxon>
        <taxon>Aves</taxon>
        <taxon>Neognathae</taxon>
        <taxon>Neoaves</taxon>
        <taxon>Telluraves</taxon>
        <taxon>Australaves</taxon>
        <taxon>Passeriformes</taxon>
        <taxon>Passerellidae</taxon>
        <taxon>Junco</taxon>
    </lineage>
</organism>
<dbReference type="OMA" id="NHADPES"/>
<dbReference type="SMART" id="SM01394">
    <property type="entry name" value="S_100"/>
    <property type="match status" value="1"/>
</dbReference>
<name>A0A8C5JC10_JUNHY</name>